<dbReference type="InterPro" id="IPR000719">
    <property type="entry name" value="Prot_kinase_dom"/>
</dbReference>
<keyword evidence="3" id="KW-0418">Kinase</keyword>
<proteinExistence type="predicted"/>
<dbReference type="EMBL" id="KI657626">
    <property type="protein sequence ID" value="ETN85968.1"/>
    <property type="molecule type" value="Genomic_DNA"/>
</dbReference>
<evidence type="ECO:0000259" key="6">
    <source>
        <dbReference type="PROSITE" id="PS50011"/>
    </source>
</evidence>
<dbReference type="OrthoDB" id="5915312at2759"/>
<organism evidence="7 8">
    <name type="scientific">Necator americanus</name>
    <name type="common">Human hookworm</name>
    <dbReference type="NCBI Taxonomy" id="51031"/>
    <lineage>
        <taxon>Eukaryota</taxon>
        <taxon>Metazoa</taxon>
        <taxon>Ecdysozoa</taxon>
        <taxon>Nematoda</taxon>
        <taxon>Chromadorea</taxon>
        <taxon>Rhabditida</taxon>
        <taxon>Rhabditina</taxon>
        <taxon>Rhabditomorpha</taxon>
        <taxon>Strongyloidea</taxon>
        <taxon>Ancylostomatidae</taxon>
        <taxon>Bunostominae</taxon>
        <taxon>Necator</taxon>
    </lineage>
</organism>
<dbReference type="InterPro" id="IPR017441">
    <property type="entry name" value="Protein_kinase_ATP_BS"/>
</dbReference>
<dbReference type="AlphaFoldDB" id="W2TVW2"/>
<evidence type="ECO:0000256" key="3">
    <source>
        <dbReference type="ARBA" id="ARBA00022777"/>
    </source>
</evidence>
<keyword evidence="8" id="KW-1185">Reference proteome</keyword>
<feature type="binding site" evidence="5">
    <location>
        <position position="227"/>
    </location>
    <ligand>
        <name>ATP</name>
        <dbReference type="ChEBI" id="CHEBI:30616"/>
    </ligand>
</feature>
<evidence type="ECO:0000313" key="8">
    <source>
        <dbReference type="Proteomes" id="UP000053676"/>
    </source>
</evidence>
<evidence type="ECO:0000313" key="7">
    <source>
        <dbReference type="EMBL" id="ETN85968.1"/>
    </source>
</evidence>
<name>W2TVW2_NECAM</name>
<dbReference type="PROSITE" id="PS00107">
    <property type="entry name" value="PROTEIN_KINASE_ATP"/>
    <property type="match status" value="1"/>
</dbReference>
<gene>
    <name evidence="7" type="ORF">NECAME_06133</name>
</gene>
<evidence type="ECO:0000256" key="5">
    <source>
        <dbReference type="PROSITE-ProRule" id="PRU10141"/>
    </source>
</evidence>
<evidence type="ECO:0000256" key="4">
    <source>
        <dbReference type="ARBA" id="ARBA00022840"/>
    </source>
</evidence>
<dbReference type="PROSITE" id="PS50011">
    <property type="entry name" value="PROTEIN_KINASE_DOM"/>
    <property type="match status" value="1"/>
</dbReference>
<feature type="non-terminal residue" evidence="7">
    <location>
        <position position="261"/>
    </location>
</feature>
<dbReference type="KEGG" id="nai:NECAME_06133"/>
<reference evidence="8" key="1">
    <citation type="journal article" date="2014" name="Nat. Genet.">
        <title>Genome of the human hookworm Necator americanus.</title>
        <authorList>
            <person name="Tang Y.T."/>
            <person name="Gao X."/>
            <person name="Rosa B.A."/>
            <person name="Abubucker S."/>
            <person name="Hallsworth-Pepin K."/>
            <person name="Martin J."/>
            <person name="Tyagi R."/>
            <person name="Heizer E."/>
            <person name="Zhang X."/>
            <person name="Bhonagiri-Palsikar V."/>
            <person name="Minx P."/>
            <person name="Warren W.C."/>
            <person name="Wang Q."/>
            <person name="Zhan B."/>
            <person name="Hotez P.J."/>
            <person name="Sternberg P.W."/>
            <person name="Dougall A."/>
            <person name="Gaze S.T."/>
            <person name="Mulvenna J."/>
            <person name="Sotillo J."/>
            <person name="Ranganathan S."/>
            <person name="Rabelo E.M."/>
            <person name="Wilson R.K."/>
            <person name="Felgner P.L."/>
            <person name="Bethony J."/>
            <person name="Hawdon J.M."/>
            <person name="Gasser R.B."/>
            <person name="Loukas A."/>
            <person name="Mitreva M."/>
        </authorList>
    </citation>
    <scope>NUCLEOTIDE SEQUENCE [LARGE SCALE GENOMIC DNA]</scope>
</reference>
<dbReference type="GO" id="GO:0005634">
    <property type="term" value="C:nucleus"/>
    <property type="evidence" value="ECO:0007669"/>
    <property type="project" value="TreeGrafter"/>
</dbReference>
<dbReference type="Pfam" id="PF00069">
    <property type="entry name" value="Pkinase"/>
    <property type="match status" value="1"/>
</dbReference>
<keyword evidence="4 5" id="KW-0067">ATP-binding</keyword>
<accession>W2TVW2</accession>
<protein>
    <recommendedName>
        <fullName evidence="6">Protein kinase domain-containing protein</fullName>
    </recommendedName>
</protein>
<feature type="domain" description="Protein kinase" evidence="6">
    <location>
        <begin position="198"/>
        <end position="261"/>
    </location>
</feature>
<dbReference type="InterPro" id="IPR050339">
    <property type="entry name" value="CC_SR_Kinase"/>
</dbReference>
<dbReference type="GO" id="GO:0004672">
    <property type="term" value="F:protein kinase activity"/>
    <property type="evidence" value="ECO:0007669"/>
    <property type="project" value="InterPro"/>
</dbReference>
<dbReference type="STRING" id="51031.W2TVW2"/>
<dbReference type="GO" id="GO:0005524">
    <property type="term" value="F:ATP binding"/>
    <property type="evidence" value="ECO:0007669"/>
    <property type="project" value="UniProtKB-UniRule"/>
</dbReference>
<dbReference type="SUPFAM" id="SSF56112">
    <property type="entry name" value="Protein kinase-like (PK-like)"/>
    <property type="match status" value="2"/>
</dbReference>
<evidence type="ECO:0000256" key="2">
    <source>
        <dbReference type="ARBA" id="ARBA00022741"/>
    </source>
</evidence>
<sequence length="261" mass="30262">MDKVSLSPKFFNVTVYVAQKVEDDEKCFIECADSIRKENFLRRLSTSAVCALRCLHDHKLAHGCVDIHSLWCGKSSLRFSDYCLKRRLLSLCEYFKYYIGNLEHYNPADEKSKRTHDLRDLASLLKEIMTNKAFVDGEESLEELKSFISTCESAQNIEELINHQYFNHGGAVVFDSYSSSNSHHFAIQQKDSRLMKDFIIQKYLGKGAFGEVVQARNKLDWCDYAVKCITLDPMDDPLTRRITREAKLFSKLNHPNVVRYF</sequence>
<dbReference type="GO" id="GO:0005737">
    <property type="term" value="C:cytoplasm"/>
    <property type="evidence" value="ECO:0007669"/>
    <property type="project" value="TreeGrafter"/>
</dbReference>
<dbReference type="Proteomes" id="UP000053676">
    <property type="component" value="Unassembled WGS sequence"/>
</dbReference>
<dbReference type="Gene3D" id="3.30.200.20">
    <property type="entry name" value="Phosphorylase Kinase, domain 1"/>
    <property type="match status" value="1"/>
</dbReference>
<keyword evidence="2 5" id="KW-0547">Nucleotide-binding</keyword>
<evidence type="ECO:0000256" key="1">
    <source>
        <dbReference type="ARBA" id="ARBA00022679"/>
    </source>
</evidence>
<dbReference type="InterPro" id="IPR011009">
    <property type="entry name" value="Kinase-like_dom_sf"/>
</dbReference>
<dbReference type="PANTHER" id="PTHR11042">
    <property type="entry name" value="EUKARYOTIC TRANSLATION INITIATION FACTOR 2-ALPHA KINASE EIF2-ALPHA KINASE -RELATED"/>
    <property type="match status" value="1"/>
</dbReference>
<keyword evidence="1" id="KW-0808">Transferase</keyword>